<dbReference type="InterPro" id="IPR008929">
    <property type="entry name" value="Chondroitin_lyas"/>
</dbReference>
<dbReference type="GO" id="GO:0030313">
    <property type="term" value="C:cell envelope"/>
    <property type="evidence" value="ECO:0007669"/>
    <property type="project" value="UniProtKB-SubCell"/>
</dbReference>
<keyword evidence="4" id="KW-1185">Reference proteome</keyword>
<dbReference type="AlphaFoldDB" id="A0A0H3AP17"/>
<evidence type="ECO:0000259" key="2">
    <source>
        <dbReference type="Pfam" id="PF07940"/>
    </source>
</evidence>
<dbReference type="KEGG" id="bov:BOV_1748"/>
<evidence type="ECO:0000256" key="1">
    <source>
        <dbReference type="ARBA" id="ARBA00004196"/>
    </source>
</evidence>
<dbReference type="InterPro" id="IPR012480">
    <property type="entry name" value="Hepar_II_III_C"/>
</dbReference>
<sequence length="617" mass="68675">MCILTYWSHFRPVWLTLDSPFPYNCIKETGCSNGRKIMTNNTEKDRVKVALSETPHLWGLAIAQAWRKFSRRLRMGPLYRWRFTGFTPDRILIAPSDLRVADPQLAQEFYHGRFALAGRLVETGGLSPFAVEPPTPEWEAALQGFGWLRHLKSANSELATANARALVDDWMRMFGKRIGGIAWAPEVTAQRIIAWLQHSNLILSGAELPAYRKFMRSLAMQVRYLRTVAAAMDDGEERLRARIALAFAALALPVSPPTARAARRNLEYELKRQIMPDGGHISRNPVTVLELLADLLPLRQTYANGTESPPKALIEAVERMLPALRFFRHQDGSLALFNGVGPTMPERIISVLRHDETAGSPLTHAPYSGYERLSMGSTTIIADTGLPPPVTASRDAHAGCLAFEMSSGRQRYIVNSGIDRFGPPEFRPLGRSTAAHSTATINDTSSCRFSLNASLSNMIGTPIIAGPTRVQRDRIEEMGRQGFVASHDGYARLFGIYHERRIVLSHNGSVIQGADRFYRGDGRPSKANGRDNIAVRFHLHPSVDISFDENGLIVLSGDRDDTWVFSCFEVAPQLEDSIFFAGFRGPVTSKQIVLSFPASDLPEVNWQFSRVALGSYV</sequence>
<dbReference type="Gene3D" id="1.50.10.100">
    <property type="entry name" value="Chondroitin AC/alginate lyase"/>
    <property type="match status" value="1"/>
</dbReference>
<dbReference type="Proteomes" id="UP000006383">
    <property type="component" value="Chromosome I"/>
</dbReference>
<dbReference type="Gene3D" id="2.70.98.70">
    <property type="match status" value="1"/>
</dbReference>
<protein>
    <recommendedName>
        <fullName evidence="2">Heparinase II/III-like C-terminal domain-containing protein</fullName>
    </recommendedName>
</protein>
<accession>A0A0H3AP17</accession>
<organism evidence="3 4">
    <name type="scientific">Brucella ovis (strain ATCC 25840 / 63/290 / NCTC 10512)</name>
    <dbReference type="NCBI Taxonomy" id="444178"/>
    <lineage>
        <taxon>Bacteria</taxon>
        <taxon>Pseudomonadati</taxon>
        <taxon>Pseudomonadota</taxon>
        <taxon>Alphaproteobacteria</taxon>
        <taxon>Hyphomicrobiales</taxon>
        <taxon>Brucellaceae</taxon>
        <taxon>Brucella/Ochrobactrum group</taxon>
        <taxon>Brucella</taxon>
    </lineage>
</organism>
<dbReference type="EMBL" id="CP000708">
    <property type="protein sequence ID" value="ABQ60197.1"/>
    <property type="molecule type" value="Genomic_DNA"/>
</dbReference>
<evidence type="ECO:0000313" key="3">
    <source>
        <dbReference type="EMBL" id="ABQ60197.1"/>
    </source>
</evidence>
<dbReference type="HOGENOM" id="CLU_025266_0_0_5"/>
<evidence type="ECO:0000313" key="4">
    <source>
        <dbReference type="Proteomes" id="UP000006383"/>
    </source>
</evidence>
<feature type="domain" description="Heparinase II/III-like C-terminal" evidence="2">
    <location>
        <begin position="359"/>
        <end position="607"/>
    </location>
</feature>
<dbReference type="Pfam" id="PF07940">
    <property type="entry name" value="Hepar_II_III_C"/>
    <property type="match status" value="1"/>
</dbReference>
<reference evidence="4" key="1">
    <citation type="journal article" date="2009" name="PLoS ONE">
        <title>Genome degradation in Brucella ovis corresponds with narrowing of its host range and tissue tropism.</title>
        <authorList>
            <person name="Tsolis R.M."/>
            <person name="Seshadri R."/>
            <person name="Santos R.L."/>
            <person name="Sangari F.J."/>
            <person name="Lobo J.M."/>
            <person name="de Jong M.F."/>
            <person name="Ren Q."/>
            <person name="Myers G."/>
            <person name="Brinkac L.M."/>
            <person name="Nelson W.C."/>
            <person name="Deboy R.T."/>
            <person name="Angiuoli S."/>
            <person name="Khouri H."/>
            <person name="Dimitrov G."/>
            <person name="Robinson J.R."/>
            <person name="Mulligan S."/>
            <person name="Walker R.L."/>
            <person name="Elzer P.E."/>
            <person name="Hassan K.A."/>
            <person name="Paulsen I.T."/>
        </authorList>
    </citation>
    <scope>NUCLEOTIDE SEQUENCE [LARGE SCALE GENOMIC DNA]</scope>
    <source>
        <strain evidence="4">ATCC 25840 / 63/290 / NCTC 10512</strain>
    </source>
</reference>
<comment type="subcellular location">
    <subcellularLocation>
        <location evidence="1">Cell envelope</location>
    </subcellularLocation>
</comment>
<name>A0A0H3AP17_BRUO2</name>
<proteinExistence type="predicted"/>
<dbReference type="GO" id="GO:0016829">
    <property type="term" value="F:lyase activity"/>
    <property type="evidence" value="ECO:0007669"/>
    <property type="project" value="InterPro"/>
</dbReference>
<gene>
    <name evidence="3" type="ordered locus">BOV_1748</name>
</gene>